<evidence type="ECO:0000256" key="1">
    <source>
        <dbReference type="SAM" id="SignalP"/>
    </source>
</evidence>
<dbReference type="SUPFAM" id="SSF51182">
    <property type="entry name" value="RmlC-like cupins"/>
    <property type="match status" value="1"/>
</dbReference>
<keyword evidence="1" id="KW-0732">Signal</keyword>
<keyword evidence="4" id="KW-1185">Reference proteome</keyword>
<comment type="caution">
    <text evidence="3">The sequence shown here is derived from an EMBL/GenBank/DDBJ whole genome shotgun (WGS) entry which is preliminary data.</text>
</comment>
<dbReference type="PANTHER" id="PTHR38599">
    <property type="entry name" value="CUPIN DOMAIN PROTEIN (AFU_ORTHOLOGUE AFUA_3G13620)"/>
    <property type="match status" value="1"/>
</dbReference>
<accession>A0A502F9P8</accession>
<feature type="signal peptide" evidence="1">
    <location>
        <begin position="1"/>
        <end position="22"/>
    </location>
</feature>
<evidence type="ECO:0000259" key="2">
    <source>
        <dbReference type="Pfam" id="PF07883"/>
    </source>
</evidence>
<dbReference type="EMBL" id="RCZP01000042">
    <property type="protein sequence ID" value="TPG46024.1"/>
    <property type="molecule type" value="Genomic_DNA"/>
</dbReference>
<dbReference type="PANTHER" id="PTHR38599:SF1">
    <property type="entry name" value="CUPIN DOMAIN PROTEIN (AFU_ORTHOLOGUE AFUA_3G13620)"/>
    <property type="match status" value="1"/>
</dbReference>
<dbReference type="CDD" id="cd02234">
    <property type="entry name" value="cupin_BLR7677-like"/>
    <property type="match status" value="1"/>
</dbReference>
<dbReference type="InterPro" id="IPR011051">
    <property type="entry name" value="RmlC_Cupin_sf"/>
</dbReference>
<organism evidence="3 4">
    <name type="scientific">Muricoccus nepalensis</name>
    <dbReference type="NCBI Taxonomy" id="1854500"/>
    <lineage>
        <taxon>Bacteria</taxon>
        <taxon>Pseudomonadati</taxon>
        <taxon>Pseudomonadota</taxon>
        <taxon>Alphaproteobacteria</taxon>
        <taxon>Acetobacterales</taxon>
        <taxon>Roseomonadaceae</taxon>
        <taxon>Muricoccus</taxon>
    </lineage>
</organism>
<evidence type="ECO:0000313" key="4">
    <source>
        <dbReference type="Proteomes" id="UP000317078"/>
    </source>
</evidence>
<proteinExistence type="predicted"/>
<feature type="chain" id="PRO_5021498583" evidence="1">
    <location>
        <begin position="23"/>
        <end position="142"/>
    </location>
</feature>
<feature type="domain" description="Cupin type-2" evidence="2">
    <location>
        <begin position="53"/>
        <end position="125"/>
    </location>
</feature>
<dbReference type="Gene3D" id="2.60.120.10">
    <property type="entry name" value="Jelly Rolls"/>
    <property type="match status" value="1"/>
</dbReference>
<dbReference type="Proteomes" id="UP000317078">
    <property type="component" value="Unassembled WGS sequence"/>
</dbReference>
<sequence>MNVSRRVAAAAALLAASVAPSAGPARSAPSESLEPLLQQAIPSIPGKTLTAVHVVFPPSARSNPHRHGSAFLYAYVLAGEIRSQIEGEPSRVYRTGESWTEKPGDHHVLTENVSTSEIARLLVVFVANDSDTLKNDDPAAQN</sequence>
<reference evidence="3 4" key="1">
    <citation type="journal article" date="2019" name="Environ. Microbiol.">
        <title>Species interactions and distinct microbial communities in high Arctic permafrost affected cryosols are associated with the CH4 and CO2 gas fluxes.</title>
        <authorList>
            <person name="Altshuler I."/>
            <person name="Hamel J."/>
            <person name="Turney S."/>
            <person name="Magnuson E."/>
            <person name="Levesque R."/>
            <person name="Greer C."/>
            <person name="Whyte L.G."/>
        </authorList>
    </citation>
    <scope>NUCLEOTIDE SEQUENCE [LARGE SCALE GENOMIC DNA]</scope>
    <source>
        <strain evidence="3 4">S9.3B</strain>
    </source>
</reference>
<dbReference type="AlphaFoldDB" id="A0A502F9P8"/>
<dbReference type="InterPro" id="IPR014710">
    <property type="entry name" value="RmlC-like_jellyroll"/>
</dbReference>
<dbReference type="Pfam" id="PF07883">
    <property type="entry name" value="Cupin_2"/>
    <property type="match status" value="1"/>
</dbReference>
<dbReference type="InterPro" id="IPR013096">
    <property type="entry name" value="Cupin_2"/>
</dbReference>
<gene>
    <name evidence="3" type="ORF">EAH89_25160</name>
</gene>
<dbReference type="OrthoDB" id="9813436at2"/>
<evidence type="ECO:0000313" key="3">
    <source>
        <dbReference type="EMBL" id="TPG46024.1"/>
    </source>
</evidence>
<protein>
    <submittedName>
        <fullName evidence="3">Cupin domain-containing protein</fullName>
    </submittedName>
</protein>
<name>A0A502F9P8_9PROT</name>